<dbReference type="Gene3D" id="3.40.50.300">
    <property type="entry name" value="P-loop containing nucleotide triphosphate hydrolases"/>
    <property type="match status" value="1"/>
</dbReference>
<protein>
    <submittedName>
        <fullName evidence="1">Conjugal transfer protein</fullName>
    </submittedName>
</protein>
<evidence type="ECO:0000313" key="1">
    <source>
        <dbReference type="EMBL" id="EQD80620.1"/>
    </source>
</evidence>
<dbReference type="InterPro" id="IPR027417">
    <property type="entry name" value="P-loop_NTPase"/>
</dbReference>
<organism evidence="1">
    <name type="scientific">mine drainage metagenome</name>
    <dbReference type="NCBI Taxonomy" id="410659"/>
    <lineage>
        <taxon>unclassified sequences</taxon>
        <taxon>metagenomes</taxon>
        <taxon>ecological metagenomes</taxon>
    </lineage>
</organism>
<dbReference type="EMBL" id="AUZX01000531">
    <property type="protein sequence ID" value="EQD80620.1"/>
    <property type="molecule type" value="Genomic_DNA"/>
</dbReference>
<sequence>GRAAGVRTVILDPLGEFSGLAEALGGAVVRLGADARVRLNPLDPVTTGGDRKEKAGRVGAILRALFPSLLDEETAALDASVTRLYERGPEVPTMGDLVDLIAADPKAPPRLAGLLEVFRSGSLAAVDGPTTIDPRAEVLTVDFRGIPENHLPFHLAYVLDWTYGL</sequence>
<name>T1DFC7_9ZZZZ</name>
<reference evidence="1" key="1">
    <citation type="submission" date="2013-08" db="EMBL/GenBank/DDBJ databases">
        <authorList>
            <person name="Mendez C."/>
            <person name="Richter M."/>
            <person name="Ferrer M."/>
            <person name="Sanchez J."/>
        </authorList>
    </citation>
    <scope>NUCLEOTIDE SEQUENCE</scope>
</reference>
<gene>
    <name evidence="1" type="ORF">B1A_00699</name>
</gene>
<comment type="caution">
    <text evidence="1">The sequence shown here is derived from an EMBL/GenBank/DDBJ whole genome shotgun (WGS) entry which is preliminary data.</text>
</comment>
<accession>T1DFC7</accession>
<dbReference type="Gene3D" id="1.10.8.730">
    <property type="match status" value="1"/>
</dbReference>
<dbReference type="AlphaFoldDB" id="T1DFC7"/>
<reference evidence="1" key="2">
    <citation type="journal article" date="2014" name="ISME J.">
        <title>Microbial stratification in low pH oxic and suboxic macroscopic growths along an acid mine drainage.</title>
        <authorList>
            <person name="Mendez-Garcia C."/>
            <person name="Mesa V."/>
            <person name="Sprenger R.R."/>
            <person name="Richter M."/>
            <person name="Diez M.S."/>
            <person name="Solano J."/>
            <person name="Bargiela R."/>
            <person name="Golyshina O.V."/>
            <person name="Manteca A."/>
            <person name="Ramos J.L."/>
            <person name="Gallego J.R."/>
            <person name="Llorente I."/>
            <person name="Martins Dos Santos V.A."/>
            <person name="Jensen O.N."/>
            <person name="Pelaez A.I."/>
            <person name="Sanchez J."/>
            <person name="Ferrer M."/>
        </authorList>
    </citation>
    <scope>NUCLEOTIDE SEQUENCE</scope>
</reference>
<feature type="non-terminal residue" evidence="1">
    <location>
        <position position="1"/>
    </location>
</feature>
<dbReference type="SUPFAM" id="SSF52540">
    <property type="entry name" value="P-loop containing nucleoside triphosphate hydrolases"/>
    <property type="match status" value="1"/>
</dbReference>
<feature type="non-terminal residue" evidence="1">
    <location>
        <position position="165"/>
    </location>
</feature>
<proteinExistence type="predicted"/>